<keyword evidence="1" id="KW-0472">Membrane</keyword>
<evidence type="ECO:0000313" key="3">
    <source>
        <dbReference type="Proteomes" id="UP001501624"/>
    </source>
</evidence>
<gene>
    <name evidence="2" type="ORF">GCM10022380_71330</name>
</gene>
<evidence type="ECO:0000313" key="2">
    <source>
        <dbReference type="EMBL" id="GAA3842859.1"/>
    </source>
</evidence>
<dbReference type="RefSeq" id="WP_237338300.1">
    <property type="nucleotide sequence ID" value="NZ_BAABCM010000013.1"/>
</dbReference>
<keyword evidence="3" id="KW-1185">Reference proteome</keyword>
<feature type="transmembrane region" description="Helical" evidence="1">
    <location>
        <begin position="21"/>
        <end position="40"/>
    </location>
</feature>
<evidence type="ECO:0008006" key="4">
    <source>
        <dbReference type="Google" id="ProtNLM"/>
    </source>
</evidence>
<sequence length="186" mass="20416">MPEQTWSPDPETPVVEYRSGRWVFIGGLAMFVVFGLVALFPDIGHASGSSKSKNLTPTAASFLFGALALGGLMIMIGSVPRMHRFVVDQRGLWWGAGRKSDLIAWEELRAVRGREPRPPVKGDPNSKPVLPALVFTPADGRFATRHSALVKPLPDAGPDVQLRLPNFATVRQLTQEIARVRPDLLR</sequence>
<proteinExistence type="predicted"/>
<name>A0ABP7JF65_9PSEU</name>
<dbReference type="Proteomes" id="UP001501624">
    <property type="component" value="Unassembled WGS sequence"/>
</dbReference>
<comment type="caution">
    <text evidence="2">The sequence shown here is derived from an EMBL/GenBank/DDBJ whole genome shotgun (WGS) entry which is preliminary data.</text>
</comment>
<organism evidence="2 3">
    <name type="scientific">Amycolatopsis tucumanensis</name>
    <dbReference type="NCBI Taxonomy" id="401106"/>
    <lineage>
        <taxon>Bacteria</taxon>
        <taxon>Bacillati</taxon>
        <taxon>Actinomycetota</taxon>
        <taxon>Actinomycetes</taxon>
        <taxon>Pseudonocardiales</taxon>
        <taxon>Pseudonocardiaceae</taxon>
        <taxon>Amycolatopsis</taxon>
    </lineage>
</organism>
<protein>
    <recommendedName>
        <fullName evidence="4">PH domain-containing protein</fullName>
    </recommendedName>
</protein>
<feature type="transmembrane region" description="Helical" evidence="1">
    <location>
        <begin position="60"/>
        <end position="80"/>
    </location>
</feature>
<dbReference type="EMBL" id="BAABCM010000013">
    <property type="protein sequence ID" value="GAA3842859.1"/>
    <property type="molecule type" value="Genomic_DNA"/>
</dbReference>
<keyword evidence="1" id="KW-0812">Transmembrane</keyword>
<evidence type="ECO:0000256" key="1">
    <source>
        <dbReference type="SAM" id="Phobius"/>
    </source>
</evidence>
<accession>A0ABP7JF65</accession>
<keyword evidence="1" id="KW-1133">Transmembrane helix</keyword>
<reference evidence="3" key="1">
    <citation type="journal article" date="2019" name="Int. J. Syst. Evol. Microbiol.">
        <title>The Global Catalogue of Microorganisms (GCM) 10K type strain sequencing project: providing services to taxonomists for standard genome sequencing and annotation.</title>
        <authorList>
            <consortium name="The Broad Institute Genomics Platform"/>
            <consortium name="The Broad Institute Genome Sequencing Center for Infectious Disease"/>
            <person name="Wu L."/>
            <person name="Ma J."/>
        </authorList>
    </citation>
    <scope>NUCLEOTIDE SEQUENCE [LARGE SCALE GENOMIC DNA]</scope>
    <source>
        <strain evidence="3">JCM 17017</strain>
    </source>
</reference>